<evidence type="ECO:0000256" key="1">
    <source>
        <dbReference type="ARBA" id="ARBA00009049"/>
    </source>
</evidence>
<dbReference type="Pfam" id="PF10165">
    <property type="entry name" value="Ric8"/>
    <property type="match status" value="1"/>
</dbReference>
<dbReference type="GO" id="GO:0005085">
    <property type="term" value="F:guanyl-nucleotide exchange factor activity"/>
    <property type="evidence" value="ECO:0007669"/>
    <property type="project" value="UniProtKB-KW"/>
</dbReference>
<evidence type="ECO:0000256" key="3">
    <source>
        <dbReference type="ARBA" id="ARBA00023186"/>
    </source>
</evidence>
<keyword evidence="2" id="KW-0344">Guanine-nucleotide releasing factor</keyword>
<dbReference type="GO" id="GO:0005737">
    <property type="term" value="C:cytoplasm"/>
    <property type="evidence" value="ECO:0007669"/>
    <property type="project" value="TreeGrafter"/>
</dbReference>
<evidence type="ECO:0000313" key="5">
    <source>
        <dbReference type="Proteomes" id="UP001151582"/>
    </source>
</evidence>
<comment type="similarity">
    <text evidence="1">Belongs to the synembryn family.</text>
</comment>
<dbReference type="PANTHER" id="PTHR12425">
    <property type="entry name" value="SYNEMBRYN"/>
    <property type="match status" value="1"/>
</dbReference>
<proteinExistence type="inferred from homology"/>
<dbReference type="InterPro" id="IPR019318">
    <property type="entry name" value="Gua_nucleotide_exch_fac_Ric8"/>
</dbReference>
<dbReference type="Proteomes" id="UP001151582">
    <property type="component" value="Unassembled WGS sequence"/>
</dbReference>
<protein>
    <recommendedName>
        <fullName evidence="6">Guanine nucleotide exchange factor</fullName>
    </recommendedName>
</protein>
<keyword evidence="3" id="KW-0143">Chaperone</keyword>
<dbReference type="AlphaFoldDB" id="A0A9W8BBV0"/>
<sequence length="571" mass="62864">MSALQPALLSKEAKQKFVKQLLTDLSDAKLYQKWSKLRIEKALFDLKTLGRDPVGCDKLFEKSSIAMLMSHAGIGVDPRRGQRLLFPDTEVACEAFTCLANMFLNQESTRTSALDLRMVERVCALKNAPACSARSHFLFARVLFLLTLGRTKVVERAIEECHINSFISQLLSHHLDIRRRGDGAVGGPFTSPQIIGELLKVVYNVASEYIAHRSPHFQNPALQSLTLGSATLRRTLPTSDTKDAHPEFHLTDAQLNTDDHPSFASLLEPAMDTLLHIAMDTSALSIPPPHCNAISVLLCYSPSAFASVFFPQSDTLALTRRLLEISDFALNLLAMNEAGTPSCSTSGGLAFNFTSFNQNVSPSFLPALWLLISISQAHIPSRLEMRNHWFPEDRDRSVSPESIDSTGGRLVFILAQPMPTHLSHSVGNLLFNLWNNDVNQLVNEVGYGNAAGYLAAQGIPFTTTQSSSSEPSLAARTHSYSGSMRINPITGQAMSSPSNSQRSIQSDPNLLGDMQAVFAEMTMEEKEQEAEKLMVLFDRLQRTGVVEFEHPLAKATKEGILEEISSSEESD</sequence>
<dbReference type="EMBL" id="JANBQB010000009">
    <property type="protein sequence ID" value="KAJ1984846.1"/>
    <property type="molecule type" value="Genomic_DNA"/>
</dbReference>
<evidence type="ECO:0008006" key="6">
    <source>
        <dbReference type="Google" id="ProtNLM"/>
    </source>
</evidence>
<organism evidence="4 5">
    <name type="scientific">Dimargaris verticillata</name>
    <dbReference type="NCBI Taxonomy" id="2761393"/>
    <lineage>
        <taxon>Eukaryota</taxon>
        <taxon>Fungi</taxon>
        <taxon>Fungi incertae sedis</taxon>
        <taxon>Zoopagomycota</taxon>
        <taxon>Kickxellomycotina</taxon>
        <taxon>Dimargaritomycetes</taxon>
        <taxon>Dimargaritales</taxon>
        <taxon>Dimargaritaceae</taxon>
        <taxon>Dimargaris</taxon>
    </lineage>
</organism>
<reference evidence="4" key="1">
    <citation type="submission" date="2022-07" db="EMBL/GenBank/DDBJ databases">
        <title>Phylogenomic reconstructions and comparative analyses of Kickxellomycotina fungi.</title>
        <authorList>
            <person name="Reynolds N.K."/>
            <person name="Stajich J.E."/>
            <person name="Barry K."/>
            <person name="Grigoriev I.V."/>
            <person name="Crous P."/>
            <person name="Smith M.E."/>
        </authorList>
    </citation>
    <scope>NUCLEOTIDE SEQUENCE</scope>
    <source>
        <strain evidence="4">RSA 567</strain>
    </source>
</reference>
<comment type="caution">
    <text evidence="4">The sequence shown here is derived from an EMBL/GenBank/DDBJ whole genome shotgun (WGS) entry which is preliminary data.</text>
</comment>
<name>A0A9W8BBV0_9FUNG</name>
<dbReference type="PANTHER" id="PTHR12425:SF5">
    <property type="entry name" value="SYNEMBRYN"/>
    <property type="match status" value="1"/>
</dbReference>
<keyword evidence="5" id="KW-1185">Reference proteome</keyword>
<evidence type="ECO:0000313" key="4">
    <source>
        <dbReference type="EMBL" id="KAJ1984846.1"/>
    </source>
</evidence>
<gene>
    <name evidence="4" type="ORF">H4R34_000385</name>
</gene>
<accession>A0A9W8BBV0</accession>
<dbReference type="OrthoDB" id="5585685at2759"/>
<dbReference type="GO" id="GO:0001965">
    <property type="term" value="F:G-protein alpha-subunit binding"/>
    <property type="evidence" value="ECO:0007669"/>
    <property type="project" value="TreeGrafter"/>
</dbReference>
<evidence type="ECO:0000256" key="2">
    <source>
        <dbReference type="ARBA" id="ARBA00022658"/>
    </source>
</evidence>
<dbReference type="GO" id="GO:0007186">
    <property type="term" value="P:G protein-coupled receptor signaling pathway"/>
    <property type="evidence" value="ECO:0007669"/>
    <property type="project" value="TreeGrafter"/>
</dbReference>